<dbReference type="AlphaFoldDB" id="A0A542SNR1"/>
<accession>A0A542SNR1</accession>
<dbReference type="InterPro" id="IPR025443">
    <property type="entry name" value="DUF4307"/>
</dbReference>
<dbReference type="RefSeq" id="WP_142111580.1">
    <property type="nucleotide sequence ID" value="NZ_BAAATB010000002.1"/>
</dbReference>
<feature type="region of interest" description="Disordered" evidence="1">
    <location>
        <begin position="1"/>
        <end position="22"/>
    </location>
</feature>
<evidence type="ECO:0000256" key="1">
    <source>
        <dbReference type="SAM" id="MobiDB-lite"/>
    </source>
</evidence>
<gene>
    <name evidence="2" type="ORF">FB389_0936</name>
</gene>
<comment type="caution">
    <text evidence="2">The sequence shown here is derived from an EMBL/GenBank/DDBJ whole genome shotgun (WGS) entry which is preliminary data.</text>
</comment>
<reference evidence="2 3" key="1">
    <citation type="submission" date="2019-06" db="EMBL/GenBank/DDBJ databases">
        <title>Sequencing the genomes of 1000 actinobacteria strains.</title>
        <authorList>
            <person name="Klenk H.-P."/>
        </authorList>
    </citation>
    <scope>NUCLEOTIDE SEQUENCE [LARGE SCALE GENOMIC DNA]</scope>
    <source>
        <strain evidence="2 3">DSM 10596</strain>
    </source>
</reference>
<dbReference type="EMBL" id="VFNV01000001">
    <property type="protein sequence ID" value="TQK76276.1"/>
    <property type="molecule type" value="Genomic_DNA"/>
</dbReference>
<dbReference type="Pfam" id="PF14155">
    <property type="entry name" value="DUF4307"/>
    <property type="match status" value="1"/>
</dbReference>
<dbReference type="Proteomes" id="UP000316181">
    <property type="component" value="Unassembled WGS sequence"/>
</dbReference>
<organism evidence="2 3">
    <name type="scientific">Rarobacter incanus</name>
    <dbReference type="NCBI Taxonomy" id="153494"/>
    <lineage>
        <taxon>Bacteria</taxon>
        <taxon>Bacillati</taxon>
        <taxon>Actinomycetota</taxon>
        <taxon>Actinomycetes</taxon>
        <taxon>Micrococcales</taxon>
        <taxon>Rarobacteraceae</taxon>
        <taxon>Rarobacter</taxon>
    </lineage>
</organism>
<evidence type="ECO:0000313" key="2">
    <source>
        <dbReference type="EMBL" id="TQK76276.1"/>
    </source>
</evidence>
<evidence type="ECO:0000313" key="3">
    <source>
        <dbReference type="Proteomes" id="UP000316181"/>
    </source>
</evidence>
<dbReference type="OrthoDB" id="5149291at2"/>
<sequence length="140" mass="14518">MTGDDVTQMLDEEGADTAGTDGRRSLSLQQKIAIGVALALGCAGAAWAAFGDESTSVDSQVISFKVNNSESTTLTFNVTKPESMTVRCEVEALSHSYVQVGFVALDVGPSDAARQIVSIDIPTTETAVSAVVRSCEPASS</sequence>
<keyword evidence="3" id="KW-1185">Reference proteome</keyword>
<name>A0A542SNR1_9MICO</name>
<protein>
    <submittedName>
        <fullName evidence="2">Uncharacterized protein DUF4307</fullName>
    </submittedName>
</protein>
<proteinExistence type="predicted"/>